<dbReference type="OMA" id="WSSQGCG"/>
<evidence type="ECO:0000259" key="2">
    <source>
        <dbReference type="PROSITE" id="PS50108"/>
    </source>
</evidence>
<name>A0A835D5Q7_TETSI</name>
<proteinExistence type="predicted"/>
<dbReference type="PANTHER" id="PTHR47846">
    <property type="entry name" value="OS06G0681300 PROTEIN-RELATED"/>
    <property type="match status" value="1"/>
</dbReference>
<dbReference type="InterPro" id="IPR036936">
    <property type="entry name" value="CRIB_dom_sf"/>
</dbReference>
<dbReference type="PROSITE" id="PS50108">
    <property type="entry name" value="CRIB"/>
    <property type="match status" value="1"/>
</dbReference>
<evidence type="ECO:0000313" key="4">
    <source>
        <dbReference type="Proteomes" id="UP000655225"/>
    </source>
</evidence>
<dbReference type="PANTHER" id="PTHR47846:SF4">
    <property type="entry name" value="WASP-RELATED PROTEIN"/>
    <property type="match status" value="1"/>
</dbReference>
<comment type="caution">
    <text evidence="3">The sequence shown here is derived from an EMBL/GenBank/DDBJ whole genome shotgun (WGS) entry which is preliminary data.</text>
</comment>
<dbReference type="Pfam" id="PF00786">
    <property type="entry name" value="PBD"/>
    <property type="match status" value="1"/>
</dbReference>
<dbReference type="OrthoDB" id="4206278at2759"/>
<reference evidence="3 4" key="1">
    <citation type="submission" date="2020-04" db="EMBL/GenBank/DDBJ databases">
        <title>Plant Genome Project.</title>
        <authorList>
            <person name="Zhang R.-G."/>
        </authorList>
    </citation>
    <scope>NUCLEOTIDE SEQUENCE [LARGE SCALE GENOMIC DNA]</scope>
    <source>
        <strain evidence="3">YNK0</strain>
        <tissue evidence="3">Leaf</tissue>
    </source>
</reference>
<dbReference type="CDD" id="cd00132">
    <property type="entry name" value="CRIB"/>
    <property type="match status" value="1"/>
</dbReference>
<evidence type="ECO:0000313" key="3">
    <source>
        <dbReference type="EMBL" id="KAF8391498.1"/>
    </source>
</evidence>
<organism evidence="3 4">
    <name type="scientific">Tetracentron sinense</name>
    <name type="common">Spur-leaf</name>
    <dbReference type="NCBI Taxonomy" id="13715"/>
    <lineage>
        <taxon>Eukaryota</taxon>
        <taxon>Viridiplantae</taxon>
        <taxon>Streptophyta</taxon>
        <taxon>Embryophyta</taxon>
        <taxon>Tracheophyta</taxon>
        <taxon>Spermatophyta</taxon>
        <taxon>Magnoliopsida</taxon>
        <taxon>Trochodendrales</taxon>
        <taxon>Trochodendraceae</taxon>
        <taxon>Tetracentron</taxon>
    </lineage>
</organism>
<dbReference type="Gene3D" id="3.90.810.10">
    <property type="entry name" value="CRIB domain"/>
    <property type="match status" value="1"/>
</dbReference>
<feature type="compositionally biased region" description="Basic residues" evidence="1">
    <location>
        <begin position="102"/>
        <end position="112"/>
    </location>
</feature>
<dbReference type="EMBL" id="JABCRI010000017">
    <property type="protein sequence ID" value="KAF8391498.1"/>
    <property type="molecule type" value="Genomic_DNA"/>
</dbReference>
<accession>A0A835D5Q7</accession>
<dbReference type="InterPro" id="IPR000095">
    <property type="entry name" value="CRIB_dom"/>
</dbReference>
<gene>
    <name evidence="3" type="ORF">HHK36_023803</name>
</gene>
<feature type="compositionally biased region" description="Low complexity" evidence="1">
    <location>
        <begin position="113"/>
        <end position="137"/>
    </location>
</feature>
<keyword evidence="4" id="KW-1185">Reference proteome</keyword>
<feature type="region of interest" description="Disordered" evidence="1">
    <location>
        <begin position="83"/>
        <end position="137"/>
    </location>
</feature>
<dbReference type="SMART" id="SM00285">
    <property type="entry name" value="PBD"/>
    <property type="match status" value="1"/>
</dbReference>
<sequence length="156" mass="17152">MGNGFLVVVKEREMEIGYPTDVKHVAHIGWDSHSANAPSWMNEFKTASDFSTTSLTNISEPRDPSYLPVSTWSSLDFEQTMGRQPISEMFKDSPPPTDLPKVPKKHKRKKTKSASASSPKSSSPSSRSSRTSKSKATYNAMVIEAKTTSNLQGVLS</sequence>
<dbReference type="FunFam" id="3.90.810.10:FF:000029">
    <property type="entry name" value="Elongation factor Ts, mitochondrial"/>
    <property type="match status" value="1"/>
</dbReference>
<feature type="domain" description="CRIB" evidence="2">
    <location>
        <begin position="16"/>
        <end position="29"/>
    </location>
</feature>
<protein>
    <recommendedName>
        <fullName evidence="2">CRIB domain-containing protein</fullName>
    </recommendedName>
</protein>
<evidence type="ECO:0000256" key="1">
    <source>
        <dbReference type="SAM" id="MobiDB-lite"/>
    </source>
</evidence>
<dbReference type="AlphaFoldDB" id="A0A835D5Q7"/>
<dbReference type="Proteomes" id="UP000655225">
    <property type="component" value="Unassembled WGS sequence"/>
</dbReference>